<sequence>MGRSYARRATAFAAARTRRTYDARDGAGEAPLPADEVLPMRWILLAATALSVLLCCTRHSGGAMAAWLLLAILGSIATVFAFAQARIDASAREETLSDYDLARLREGKPTLNDR</sequence>
<keyword evidence="1" id="KW-1133">Transmembrane helix</keyword>
<dbReference type="Proteomes" id="UP000245812">
    <property type="component" value="Unassembled WGS sequence"/>
</dbReference>
<feature type="transmembrane region" description="Helical" evidence="1">
    <location>
        <begin position="66"/>
        <end position="83"/>
    </location>
</feature>
<dbReference type="AlphaFoldDB" id="A0A316IJB5"/>
<proteinExistence type="predicted"/>
<reference evidence="2 3" key="1">
    <citation type="submission" date="2018-05" db="EMBL/GenBank/DDBJ databases">
        <title>Genomic Encyclopedia of Type Strains, Phase IV (KMG-IV): sequencing the most valuable type-strain genomes for metagenomic binning, comparative biology and taxonomic classification.</title>
        <authorList>
            <person name="Goeker M."/>
        </authorList>
    </citation>
    <scope>NUCLEOTIDE SEQUENCE [LARGE SCALE GENOMIC DNA]</scope>
    <source>
        <strain evidence="2 3">DSM 14263</strain>
    </source>
</reference>
<keyword evidence="1" id="KW-0472">Membrane</keyword>
<keyword evidence="3" id="KW-1185">Reference proteome</keyword>
<gene>
    <name evidence="2" type="ORF">C7456_102289</name>
</gene>
<dbReference type="EMBL" id="QGHC01000002">
    <property type="protein sequence ID" value="PWK92554.1"/>
    <property type="molecule type" value="Genomic_DNA"/>
</dbReference>
<comment type="caution">
    <text evidence="2">The sequence shown here is derived from an EMBL/GenBank/DDBJ whole genome shotgun (WGS) entry which is preliminary data.</text>
</comment>
<evidence type="ECO:0000313" key="2">
    <source>
        <dbReference type="EMBL" id="PWK92554.1"/>
    </source>
</evidence>
<name>A0A316IJB5_9GAMM</name>
<evidence type="ECO:0000256" key="1">
    <source>
        <dbReference type="SAM" id="Phobius"/>
    </source>
</evidence>
<evidence type="ECO:0000313" key="3">
    <source>
        <dbReference type="Proteomes" id="UP000245812"/>
    </source>
</evidence>
<protein>
    <submittedName>
        <fullName evidence="2">Uncharacterized protein</fullName>
    </submittedName>
</protein>
<accession>A0A316IJB5</accession>
<organism evidence="2 3">
    <name type="scientific">Fulvimonas soli</name>
    <dbReference type="NCBI Taxonomy" id="155197"/>
    <lineage>
        <taxon>Bacteria</taxon>
        <taxon>Pseudomonadati</taxon>
        <taxon>Pseudomonadota</taxon>
        <taxon>Gammaproteobacteria</taxon>
        <taxon>Lysobacterales</taxon>
        <taxon>Rhodanobacteraceae</taxon>
        <taxon>Fulvimonas</taxon>
    </lineage>
</organism>
<keyword evidence="1" id="KW-0812">Transmembrane</keyword>